<name>A0ABR2EHJ2_9ROSI</name>
<proteinExistence type="predicted"/>
<gene>
    <name evidence="2" type="ORF">V6N12_048528</name>
</gene>
<evidence type="ECO:0000256" key="1">
    <source>
        <dbReference type="SAM" id="MobiDB-lite"/>
    </source>
</evidence>
<reference evidence="2 3" key="1">
    <citation type="journal article" date="2024" name="G3 (Bethesda)">
        <title>Genome assembly of Hibiscus sabdariffa L. provides insights into metabolisms of medicinal natural products.</title>
        <authorList>
            <person name="Kim T."/>
        </authorList>
    </citation>
    <scope>NUCLEOTIDE SEQUENCE [LARGE SCALE GENOMIC DNA]</scope>
    <source>
        <strain evidence="2">TK-2024</strain>
        <tissue evidence="2">Old leaves</tissue>
    </source>
</reference>
<dbReference type="EMBL" id="JBBPBM010000013">
    <property type="protein sequence ID" value="KAK8561457.1"/>
    <property type="molecule type" value="Genomic_DNA"/>
</dbReference>
<protein>
    <submittedName>
        <fullName evidence="2">Uncharacterized protein</fullName>
    </submittedName>
</protein>
<feature type="region of interest" description="Disordered" evidence="1">
    <location>
        <begin position="95"/>
        <end position="119"/>
    </location>
</feature>
<evidence type="ECO:0000313" key="3">
    <source>
        <dbReference type="Proteomes" id="UP001472677"/>
    </source>
</evidence>
<dbReference type="Proteomes" id="UP001472677">
    <property type="component" value="Unassembled WGS sequence"/>
</dbReference>
<dbReference type="PANTHER" id="PTHR35318:SF2">
    <property type="entry name" value="OS08G0138900 PROTEIN"/>
    <property type="match status" value="1"/>
</dbReference>
<comment type="caution">
    <text evidence="2">The sequence shown here is derived from an EMBL/GenBank/DDBJ whole genome shotgun (WGS) entry which is preliminary data.</text>
</comment>
<keyword evidence="3" id="KW-1185">Reference proteome</keyword>
<organism evidence="2 3">
    <name type="scientific">Hibiscus sabdariffa</name>
    <name type="common">roselle</name>
    <dbReference type="NCBI Taxonomy" id="183260"/>
    <lineage>
        <taxon>Eukaryota</taxon>
        <taxon>Viridiplantae</taxon>
        <taxon>Streptophyta</taxon>
        <taxon>Embryophyta</taxon>
        <taxon>Tracheophyta</taxon>
        <taxon>Spermatophyta</taxon>
        <taxon>Magnoliopsida</taxon>
        <taxon>eudicotyledons</taxon>
        <taxon>Gunneridae</taxon>
        <taxon>Pentapetalae</taxon>
        <taxon>rosids</taxon>
        <taxon>malvids</taxon>
        <taxon>Malvales</taxon>
        <taxon>Malvaceae</taxon>
        <taxon>Malvoideae</taxon>
        <taxon>Hibiscus</taxon>
    </lineage>
</organism>
<sequence length="135" mass="14803">MKFLQELASCYRPPTSASPSLQQEDDPFHAVAPLPSSRRHAKRVNKSGAGGGGSASSATRHWRPVLHVITEDGVVFGSEAKNKIAERRAVCENKSKGRYNTSKPHRVSHDENSFYTKNDGMSETMSVPAFCPTPF</sequence>
<accession>A0ABR2EHJ2</accession>
<dbReference type="PANTHER" id="PTHR35318">
    <property type="entry name" value="BNAA10G08410D PROTEIN"/>
    <property type="match status" value="1"/>
</dbReference>
<feature type="region of interest" description="Disordered" evidence="1">
    <location>
        <begin position="12"/>
        <end position="59"/>
    </location>
</feature>
<evidence type="ECO:0000313" key="2">
    <source>
        <dbReference type="EMBL" id="KAK8561457.1"/>
    </source>
</evidence>